<dbReference type="PANTHER" id="PTHR32472">
    <property type="entry name" value="DNA REPAIR PROTEIN RADA"/>
    <property type="match status" value="1"/>
</dbReference>
<dbReference type="Pfam" id="PF13481">
    <property type="entry name" value="AAA_25"/>
    <property type="match status" value="1"/>
</dbReference>
<dbReference type="SUPFAM" id="SSF54211">
    <property type="entry name" value="Ribosomal protein S5 domain 2-like"/>
    <property type="match status" value="1"/>
</dbReference>
<evidence type="ECO:0000256" key="8">
    <source>
        <dbReference type="ARBA" id="ARBA00023016"/>
    </source>
</evidence>
<keyword evidence="7 11" id="KW-0067">ATP-binding</keyword>
<dbReference type="InterPro" id="IPR027417">
    <property type="entry name" value="P-loop_NTPase"/>
</dbReference>
<gene>
    <name evidence="11" type="primary">radA</name>
    <name evidence="15" type="ORF">A3J50_03400</name>
</gene>
<dbReference type="InterPro" id="IPR004504">
    <property type="entry name" value="DNA_repair_RadA"/>
</dbReference>
<dbReference type="GO" id="GO:0000725">
    <property type="term" value="P:recombinational repair"/>
    <property type="evidence" value="ECO:0007669"/>
    <property type="project" value="UniProtKB-UniRule"/>
</dbReference>
<feature type="binding site" evidence="11">
    <location>
        <begin position="97"/>
        <end position="104"/>
    </location>
    <ligand>
        <name>ATP</name>
        <dbReference type="ChEBI" id="CHEBI:30616"/>
    </ligand>
</feature>
<dbReference type="GO" id="GO:0003684">
    <property type="term" value="F:damaged DNA binding"/>
    <property type="evidence" value="ECO:0007669"/>
    <property type="project" value="InterPro"/>
</dbReference>
<comment type="caution">
    <text evidence="15">The sequence shown here is derived from an EMBL/GenBank/DDBJ whole genome shotgun (WGS) entry which is preliminary data.</text>
</comment>
<keyword evidence="10 11" id="KW-0234">DNA repair</keyword>
<dbReference type="SMART" id="SM00382">
    <property type="entry name" value="AAA"/>
    <property type="match status" value="1"/>
</dbReference>
<keyword evidence="5" id="KW-0378">Hydrolase</keyword>
<organism evidence="15 16">
    <name type="scientific">Candidatus Woykebacteria bacterium RIFCSPHIGHO2_02_FULL_43_16b</name>
    <dbReference type="NCBI Taxonomy" id="1802601"/>
    <lineage>
        <taxon>Bacteria</taxon>
        <taxon>Candidatus Woykeibacteriota</taxon>
    </lineage>
</organism>
<dbReference type="HAMAP" id="MF_01498">
    <property type="entry name" value="RadA_bact"/>
    <property type="match status" value="1"/>
</dbReference>
<dbReference type="InterPro" id="IPR020568">
    <property type="entry name" value="Ribosomal_Su5_D2-typ_SF"/>
</dbReference>
<evidence type="ECO:0000256" key="11">
    <source>
        <dbReference type="HAMAP-Rule" id="MF_01498"/>
    </source>
</evidence>
<dbReference type="Gene3D" id="3.30.230.10">
    <property type="match status" value="1"/>
</dbReference>
<dbReference type="InterPro" id="IPR020588">
    <property type="entry name" value="RecA_ATP-bd"/>
</dbReference>
<dbReference type="SUPFAM" id="SSF52540">
    <property type="entry name" value="P-loop containing nucleoside triphosphate hydrolases"/>
    <property type="match status" value="1"/>
</dbReference>
<comment type="function">
    <text evidence="13">DNA-dependent ATPase involved in processing of recombination intermediates, plays a role in repairing DNA breaks. Stimulates the branch migration of RecA-mediated strand transfer reactions, allowing the 3' invading strand to extend heteroduplex DNA faster. Binds ssDNA in the presence of ADP but not other nucleotides, has ATPase activity that is stimulated by ssDNA and various branched DNA structures, but inhibited by SSB. Does not have RecA's homology-searching function.</text>
</comment>
<evidence type="ECO:0000256" key="12">
    <source>
        <dbReference type="NCBIfam" id="TIGR00416"/>
    </source>
</evidence>
<protein>
    <recommendedName>
        <fullName evidence="11 12">DNA repair protein RadA</fullName>
    </recommendedName>
</protein>
<dbReference type="CDD" id="cd01121">
    <property type="entry name" value="RadA_SMS_N"/>
    <property type="match status" value="1"/>
</dbReference>
<accession>A0A1G1WLP1</accession>
<keyword evidence="2 11" id="KW-0547">Nucleotide-binding</keyword>
<dbReference type="EMBL" id="MHCX01000046">
    <property type="protein sequence ID" value="OGY28636.1"/>
    <property type="molecule type" value="Genomic_DNA"/>
</dbReference>
<dbReference type="NCBIfam" id="TIGR00416">
    <property type="entry name" value="sms"/>
    <property type="match status" value="1"/>
</dbReference>
<feature type="region of interest" description="Lon-protease-like" evidence="11">
    <location>
        <begin position="352"/>
        <end position="439"/>
    </location>
</feature>
<evidence type="ECO:0000256" key="1">
    <source>
        <dbReference type="ARBA" id="ARBA00022723"/>
    </source>
</evidence>
<keyword evidence="8 11" id="KW-0346">Stress response</keyword>
<feature type="short sequence motif" description="RadA KNRFG motif" evidence="11">
    <location>
        <begin position="254"/>
        <end position="258"/>
    </location>
</feature>
<evidence type="ECO:0000259" key="14">
    <source>
        <dbReference type="PROSITE" id="PS50162"/>
    </source>
</evidence>
<keyword evidence="9 11" id="KW-0238">DNA-binding</keyword>
<comment type="domain">
    <text evidence="11">The middle region has homology to RecA with ATPase motifs including the RadA KNRFG motif, while the C-terminus is homologous to Lon protease.</text>
</comment>
<evidence type="ECO:0000256" key="4">
    <source>
        <dbReference type="ARBA" id="ARBA00022771"/>
    </source>
</evidence>
<dbReference type="AlphaFoldDB" id="A0A1G1WLP1"/>
<comment type="similarity">
    <text evidence="11 13">Belongs to the RecA family. RadA subfamily.</text>
</comment>
<dbReference type="InterPro" id="IPR003593">
    <property type="entry name" value="AAA+_ATPase"/>
</dbReference>
<dbReference type="GO" id="GO:0005829">
    <property type="term" value="C:cytosol"/>
    <property type="evidence" value="ECO:0007669"/>
    <property type="project" value="TreeGrafter"/>
</dbReference>
<dbReference type="GO" id="GO:0016787">
    <property type="term" value="F:hydrolase activity"/>
    <property type="evidence" value="ECO:0007669"/>
    <property type="project" value="UniProtKB-KW"/>
</dbReference>
<dbReference type="Pfam" id="PF18073">
    <property type="entry name" value="Zn_ribbon_LapB"/>
    <property type="match status" value="1"/>
</dbReference>
<keyword evidence="6 13" id="KW-0862">Zinc</keyword>
<evidence type="ECO:0000256" key="3">
    <source>
        <dbReference type="ARBA" id="ARBA00022763"/>
    </source>
</evidence>
<dbReference type="PRINTS" id="PR01874">
    <property type="entry name" value="DNAREPAIRADA"/>
</dbReference>
<evidence type="ECO:0000256" key="7">
    <source>
        <dbReference type="ARBA" id="ARBA00022840"/>
    </source>
</evidence>
<dbReference type="Pfam" id="PF13541">
    <property type="entry name" value="ChlI"/>
    <property type="match status" value="1"/>
</dbReference>
<dbReference type="InterPro" id="IPR014721">
    <property type="entry name" value="Ribsml_uS5_D2-typ_fold_subgr"/>
</dbReference>
<keyword evidence="1 11" id="KW-0479">Metal-binding</keyword>
<dbReference type="PANTHER" id="PTHR32472:SF10">
    <property type="entry name" value="DNA REPAIR PROTEIN RADA-LIKE PROTEIN"/>
    <property type="match status" value="1"/>
</dbReference>
<sequence length="439" mass="47489">MKSSVSFVCQQCGYISSSWLGKCSECGAWNSLVETLVSKKSSSYQRLGSTLTNDQSSPISFDQIEQEELVRMSTGLGEFDRSLGGGIVPGSVVLLGGDPGIGKSTILLQVALKLSERNLTTIIVAGEESPGQIKIRVERVGKHTDNIRVLPQTDIDLVIDTLSHTKPNLVIIDSIQTMFTSDLDGSSGSVGQVRECAWRLVRYAKSSKVPVFLVGHVTKEGTIAGPRVLEHLVDTVLYMEGERYHTFRLVRSIKNRFGKSDEIGIFEMTGEGMKEVANPSLQFLNPDGPQVGSVVVSTMEGSRPILAEIQALTATTIFGMPKRSANGIDLNRLQMLSAVLSRRAGIQLGNQDIYVNVAGGLKISEPAVDLGVCLAIASNTLDKSLTEQTVVIGEVGLQGEVRDVPGLEKRMSEAKKIGFKNFITSSQVKSVREAIKFLK</sequence>
<keyword evidence="4 13" id="KW-0863">Zinc-finger</keyword>
<keyword evidence="3 11" id="KW-0227">DNA damage</keyword>
<dbReference type="FunFam" id="3.40.50.300:FF:000050">
    <property type="entry name" value="DNA repair protein RadA"/>
    <property type="match status" value="1"/>
</dbReference>
<dbReference type="GO" id="GO:0005524">
    <property type="term" value="F:ATP binding"/>
    <property type="evidence" value="ECO:0007669"/>
    <property type="project" value="UniProtKB-UniRule"/>
</dbReference>
<evidence type="ECO:0000256" key="6">
    <source>
        <dbReference type="ARBA" id="ARBA00022833"/>
    </source>
</evidence>
<dbReference type="PROSITE" id="PS50162">
    <property type="entry name" value="RECA_2"/>
    <property type="match status" value="1"/>
</dbReference>
<name>A0A1G1WLP1_9BACT</name>
<evidence type="ECO:0000313" key="16">
    <source>
        <dbReference type="Proteomes" id="UP000177821"/>
    </source>
</evidence>
<evidence type="ECO:0000256" key="9">
    <source>
        <dbReference type="ARBA" id="ARBA00023125"/>
    </source>
</evidence>
<comment type="function">
    <text evidence="11">Plays a role in repairing double-strand DNA breaks, probably involving stabilizing or processing branched DNA or blocked replication forks.</text>
</comment>
<proteinExistence type="inferred from homology"/>
<feature type="domain" description="RecA family profile 1" evidence="14">
    <location>
        <begin position="68"/>
        <end position="217"/>
    </location>
</feature>
<dbReference type="Gene3D" id="3.40.50.300">
    <property type="entry name" value="P-loop containing nucleotide triphosphate hydrolases"/>
    <property type="match status" value="1"/>
</dbReference>
<evidence type="ECO:0000256" key="13">
    <source>
        <dbReference type="RuleBase" id="RU003555"/>
    </source>
</evidence>
<dbReference type="GO" id="GO:0008270">
    <property type="term" value="F:zinc ion binding"/>
    <property type="evidence" value="ECO:0007669"/>
    <property type="project" value="UniProtKB-KW"/>
</dbReference>
<evidence type="ECO:0000256" key="5">
    <source>
        <dbReference type="ARBA" id="ARBA00022801"/>
    </source>
</evidence>
<reference evidence="15 16" key="1">
    <citation type="journal article" date="2016" name="Nat. Commun.">
        <title>Thousands of microbial genomes shed light on interconnected biogeochemical processes in an aquifer system.</title>
        <authorList>
            <person name="Anantharaman K."/>
            <person name="Brown C.T."/>
            <person name="Hug L.A."/>
            <person name="Sharon I."/>
            <person name="Castelle C.J."/>
            <person name="Probst A.J."/>
            <person name="Thomas B.C."/>
            <person name="Singh A."/>
            <person name="Wilkins M.J."/>
            <person name="Karaoz U."/>
            <person name="Brodie E.L."/>
            <person name="Williams K.H."/>
            <person name="Hubbard S.S."/>
            <person name="Banfield J.F."/>
        </authorList>
    </citation>
    <scope>NUCLEOTIDE SEQUENCE [LARGE SCALE GENOMIC DNA]</scope>
</reference>
<evidence type="ECO:0000313" key="15">
    <source>
        <dbReference type="EMBL" id="OGY28636.1"/>
    </source>
</evidence>
<evidence type="ECO:0000256" key="2">
    <source>
        <dbReference type="ARBA" id="ARBA00022741"/>
    </source>
</evidence>
<evidence type="ECO:0000256" key="10">
    <source>
        <dbReference type="ARBA" id="ARBA00023204"/>
    </source>
</evidence>
<dbReference type="InterPro" id="IPR041166">
    <property type="entry name" value="Rubredoxin_2"/>
</dbReference>
<dbReference type="GO" id="GO:0140664">
    <property type="term" value="F:ATP-dependent DNA damage sensor activity"/>
    <property type="evidence" value="ECO:0007669"/>
    <property type="project" value="InterPro"/>
</dbReference>
<dbReference type="Proteomes" id="UP000177821">
    <property type="component" value="Unassembled WGS sequence"/>
</dbReference>